<evidence type="ECO:0000256" key="1">
    <source>
        <dbReference type="SAM" id="MobiDB-lite"/>
    </source>
</evidence>
<feature type="region of interest" description="Disordered" evidence="1">
    <location>
        <begin position="1"/>
        <end position="53"/>
    </location>
</feature>
<feature type="non-terminal residue" evidence="2">
    <location>
        <position position="1"/>
    </location>
</feature>
<dbReference type="EMBL" id="CVQI01000285">
    <property type="protein sequence ID" value="CRJ94054.1"/>
    <property type="molecule type" value="Genomic_DNA"/>
</dbReference>
<dbReference type="Proteomes" id="UP000045706">
    <property type="component" value="Unassembled WGS sequence"/>
</dbReference>
<proteinExistence type="predicted"/>
<gene>
    <name evidence="2" type="ORF">BN1723_020795</name>
</gene>
<sequence>HSSQRPVPAGVNRRHPPDRQAVPGLGGGSVQDIRQPAIRRSLRRFRRRDPSYP</sequence>
<evidence type="ECO:0000313" key="2">
    <source>
        <dbReference type="EMBL" id="CRJ94054.1"/>
    </source>
</evidence>
<dbReference type="AlphaFoldDB" id="A0A0G4KGI3"/>
<accession>A0A0G4KGI3</accession>
<name>A0A0G4KGI3_VERLO</name>
<organism evidence="2 3">
    <name type="scientific">Verticillium longisporum</name>
    <name type="common">Verticillium dahliae var. longisporum</name>
    <dbReference type="NCBI Taxonomy" id="100787"/>
    <lineage>
        <taxon>Eukaryota</taxon>
        <taxon>Fungi</taxon>
        <taxon>Dikarya</taxon>
        <taxon>Ascomycota</taxon>
        <taxon>Pezizomycotina</taxon>
        <taxon>Sordariomycetes</taxon>
        <taxon>Hypocreomycetidae</taxon>
        <taxon>Glomerellales</taxon>
        <taxon>Plectosphaerellaceae</taxon>
        <taxon>Verticillium</taxon>
    </lineage>
</organism>
<evidence type="ECO:0000313" key="3">
    <source>
        <dbReference type="Proteomes" id="UP000045706"/>
    </source>
</evidence>
<reference evidence="3" key="1">
    <citation type="submission" date="2015-05" db="EMBL/GenBank/DDBJ databases">
        <authorList>
            <person name="Fogelqvist Johan"/>
        </authorList>
    </citation>
    <scope>NUCLEOTIDE SEQUENCE [LARGE SCALE GENOMIC DNA]</scope>
</reference>
<protein>
    <submittedName>
        <fullName evidence="2">Uncharacterized protein</fullName>
    </submittedName>
</protein>